<dbReference type="AlphaFoldDB" id="A0A0F9TEH0"/>
<organism evidence="3">
    <name type="scientific">marine sediment metagenome</name>
    <dbReference type="NCBI Taxonomy" id="412755"/>
    <lineage>
        <taxon>unclassified sequences</taxon>
        <taxon>metagenomes</taxon>
        <taxon>ecological metagenomes</taxon>
    </lineage>
</organism>
<feature type="domain" description="ChsH2 C-terminal OB-fold" evidence="1">
    <location>
        <begin position="48"/>
        <end position="110"/>
    </location>
</feature>
<dbReference type="Gene3D" id="6.10.30.10">
    <property type="match status" value="1"/>
</dbReference>
<proteinExistence type="predicted"/>
<dbReference type="EMBL" id="LAZR01001740">
    <property type="protein sequence ID" value="KKN39853.1"/>
    <property type="molecule type" value="Genomic_DNA"/>
</dbReference>
<evidence type="ECO:0000259" key="1">
    <source>
        <dbReference type="Pfam" id="PF01796"/>
    </source>
</evidence>
<dbReference type="Pfam" id="PF12172">
    <property type="entry name" value="zf-ChsH2"/>
    <property type="match status" value="1"/>
</dbReference>
<dbReference type="SUPFAM" id="SSF50249">
    <property type="entry name" value="Nucleic acid-binding proteins"/>
    <property type="match status" value="1"/>
</dbReference>
<evidence type="ECO:0000313" key="3">
    <source>
        <dbReference type="EMBL" id="KKN39853.1"/>
    </source>
</evidence>
<evidence type="ECO:0000259" key="2">
    <source>
        <dbReference type="Pfam" id="PF12172"/>
    </source>
</evidence>
<dbReference type="Pfam" id="PF01796">
    <property type="entry name" value="OB_ChsH2_C"/>
    <property type="match status" value="1"/>
</dbReference>
<sequence>MTTPSRYWREIPQRYRLEANKCKKCGFVFFPPRLICSQCQNRKFEETKLAEKGKVLTFTIIRVPPQQFVDQAPYAVGIVELDDGVKLTGQIVDCDFEDLKIGKRVKIEFRKIFAEGEAGILCYGYKFVPE</sequence>
<dbReference type="InterPro" id="IPR022002">
    <property type="entry name" value="ChsH2_Znr"/>
</dbReference>
<dbReference type="InterPro" id="IPR012340">
    <property type="entry name" value="NA-bd_OB-fold"/>
</dbReference>
<dbReference type="PANTHER" id="PTHR34075:SF5">
    <property type="entry name" value="BLR3430 PROTEIN"/>
    <property type="match status" value="1"/>
</dbReference>
<evidence type="ECO:0008006" key="4">
    <source>
        <dbReference type="Google" id="ProtNLM"/>
    </source>
</evidence>
<dbReference type="InterPro" id="IPR052513">
    <property type="entry name" value="Thioester_dehydratase-like"/>
</dbReference>
<accession>A0A0F9TEH0</accession>
<feature type="domain" description="ChsH2 rubredoxin-like zinc ribbon" evidence="2">
    <location>
        <begin position="9"/>
        <end position="45"/>
    </location>
</feature>
<name>A0A0F9TEH0_9ZZZZ</name>
<dbReference type="InterPro" id="IPR002878">
    <property type="entry name" value="ChsH2_C"/>
</dbReference>
<reference evidence="3" key="1">
    <citation type="journal article" date="2015" name="Nature">
        <title>Complex archaea that bridge the gap between prokaryotes and eukaryotes.</title>
        <authorList>
            <person name="Spang A."/>
            <person name="Saw J.H."/>
            <person name="Jorgensen S.L."/>
            <person name="Zaremba-Niedzwiedzka K."/>
            <person name="Martijn J."/>
            <person name="Lind A.E."/>
            <person name="van Eijk R."/>
            <person name="Schleper C."/>
            <person name="Guy L."/>
            <person name="Ettema T.J."/>
        </authorList>
    </citation>
    <scope>NUCLEOTIDE SEQUENCE</scope>
</reference>
<gene>
    <name evidence="3" type="ORF">LCGC14_0739120</name>
</gene>
<protein>
    <recommendedName>
        <fullName evidence="4">DUF35 domain-containing protein</fullName>
    </recommendedName>
</protein>
<comment type="caution">
    <text evidence="3">The sequence shown here is derived from an EMBL/GenBank/DDBJ whole genome shotgun (WGS) entry which is preliminary data.</text>
</comment>
<dbReference type="PANTHER" id="PTHR34075">
    <property type="entry name" value="BLR3430 PROTEIN"/>
    <property type="match status" value="1"/>
</dbReference>